<dbReference type="EMBL" id="JACHDB010000001">
    <property type="protein sequence ID" value="MBB5431551.1"/>
    <property type="molecule type" value="Genomic_DNA"/>
</dbReference>
<organism evidence="2 3">
    <name type="scientific">Nocardiopsis composta</name>
    <dbReference type="NCBI Taxonomy" id="157465"/>
    <lineage>
        <taxon>Bacteria</taxon>
        <taxon>Bacillati</taxon>
        <taxon>Actinomycetota</taxon>
        <taxon>Actinomycetes</taxon>
        <taxon>Streptosporangiales</taxon>
        <taxon>Nocardiopsidaceae</taxon>
        <taxon>Nocardiopsis</taxon>
    </lineage>
</organism>
<dbReference type="PANTHER" id="PTHR33169">
    <property type="entry name" value="PADR-FAMILY TRANSCRIPTIONAL REGULATOR"/>
    <property type="match status" value="1"/>
</dbReference>
<evidence type="ECO:0000313" key="3">
    <source>
        <dbReference type="Proteomes" id="UP000572635"/>
    </source>
</evidence>
<dbReference type="Proteomes" id="UP000572635">
    <property type="component" value="Unassembled WGS sequence"/>
</dbReference>
<protein>
    <submittedName>
        <fullName evidence="2">DNA-binding PadR family transcriptional regulator</fullName>
    </submittedName>
</protein>
<dbReference type="InterPro" id="IPR036388">
    <property type="entry name" value="WH-like_DNA-bd_sf"/>
</dbReference>
<dbReference type="RefSeq" id="WP_184391247.1">
    <property type="nucleotide sequence ID" value="NZ_BAAAJD010000146.1"/>
</dbReference>
<proteinExistence type="predicted"/>
<dbReference type="InterPro" id="IPR052509">
    <property type="entry name" value="Metal_resp_DNA-bind_regulator"/>
</dbReference>
<evidence type="ECO:0000259" key="1">
    <source>
        <dbReference type="Pfam" id="PF03551"/>
    </source>
</evidence>
<dbReference type="SUPFAM" id="SSF46785">
    <property type="entry name" value="Winged helix' DNA-binding domain"/>
    <property type="match status" value="1"/>
</dbReference>
<dbReference type="InterPro" id="IPR005149">
    <property type="entry name" value="Tscrpt_reg_PadR_N"/>
</dbReference>
<feature type="domain" description="Transcription regulator PadR N-terminal" evidence="1">
    <location>
        <begin position="8"/>
        <end position="81"/>
    </location>
</feature>
<dbReference type="Gene3D" id="1.10.10.10">
    <property type="entry name" value="Winged helix-like DNA-binding domain superfamily/Winged helix DNA-binding domain"/>
    <property type="match status" value="1"/>
</dbReference>
<accession>A0A7W8QJI0</accession>
<gene>
    <name evidence="2" type="ORF">HDA36_001635</name>
</gene>
<dbReference type="AlphaFoldDB" id="A0A7W8QJI0"/>
<dbReference type="PANTHER" id="PTHR33169:SF13">
    <property type="entry name" value="PADR-FAMILY TRANSCRIPTIONAL REGULATOR"/>
    <property type="match status" value="1"/>
</dbReference>
<keyword evidence="3" id="KW-1185">Reference proteome</keyword>
<comment type="caution">
    <text evidence="2">The sequence shown here is derived from an EMBL/GenBank/DDBJ whole genome shotgun (WGS) entry which is preliminary data.</text>
</comment>
<keyword evidence="2" id="KW-0238">DNA-binding</keyword>
<dbReference type="GO" id="GO:0003677">
    <property type="term" value="F:DNA binding"/>
    <property type="evidence" value="ECO:0007669"/>
    <property type="project" value="UniProtKB-KW"/>
</dbReference>
<reference evidence="2 3" key="1">
    <citation type="submission" date="2020-08" db="EMBL/GenBank/DDBJ databases">
        <title>Sequencing the genomes of 1000 actinobacteria strains.</title>
        <authorList>
            <person name="Klenk H.-P."/>
        </authorList>
    </citation>
    <scope>NUCLEOTIDE SEQUENCE [LARGE SCALE GENOMIC DNA]</scope>
    <source>
        <strain evidence="2 3">DSM 44551</strain>
    </source>
</reference>
<sequence length="108" mass="11554">MRRQTYLILLALASGPLHGYGIVQRVGELSDGGVRIGAGTLYGALDRLAGDGLVEASGEEVVRGRNRRYYRLTGAGREAVAEETARLENLAAAARRLLGQARTEWGTA</sequence>
<name>A0A7W8QJI0_9ACTN</name>
<dbReference type="InterPro" id="IPR036390">
    <property type="entry name" value="WH_DNA-bd_sf"/>
</dbReference>
<dbReference type="Pfam" id="PF03551">
    <property type="entry name" value="PadR"/>
    <property type="match status" value="1"/>
</dbReference>
<evidence type="ECO:0000313" key="2">
    <source>
        <dbReference type="EMBL" id="MBB5431551.1"/>
    </source>
</evidence>